<dbReference type="OrthoDB" id="14287at10239"/>
<evidence type="ECO:0000256" key="4">
    <source>
        <dbReference type="ARBA" id="ARBA00022581"/>
    </source>
</evidence>
<organism evidence="9 10">
    <name type="scientific">Bat mastadenovirus WIV13</name>
    <dbReference type="NCBI Taxonomy" id="1788435"/>
    <lineage>
        <taxon>Viruses</taxon>
        <taxon>Varidnaviria</taxon>
        <taxon>Bamfordvirae</taxon>
        <taxon>Preplasmiviricota</taxon>
        <taxon>Polisuviricotina</taxon>
        <taxon>Pharingeaviricetes</taxon>
        <taxon>Rowavirales</taxon>
        <taxon>Adenoviridae</taxon>
        <taxon>Mastadenovirus</taxon>
        <taxon>Mastadenovirus humile</taxon>
        <taxon>Bat mastadenovirus E</taxon>
    </lineage>
</organism>
<accession>A0A1B0UHW4</accession>
<dbReference type="GeneID" id="28715665"/>
<dbReference type="KEGG" id="vg:28715665"/>
<dbReference type="RefSeq" id="YP_009272920.1">
    <property type="nucleotide sequence ID" value="NC_030874.1"/>
</dbReference>
<evidence type="ECO:0000313" key="9">
    <source>
        <dbReference type="EMBL" id="AMB43020.1"/>
    </source>
</evidence>
<keyword evidence="7" id="KW-1232">Capsid decoration protein</keyword>
<keyword evidence="10" id="KW-1185">Reference proteome</keyword>
<comment type="similarity">
    <text evidence="1">Belongs to the adenoviridae hexon-interlacing protein family.</text>
</comment>
<evidence type="ECO:0000256" key="7">
    <source>
        <dbReference type="ARBA" id="ARBA00023093"/>
    </source>
</evidence>
<evidence type="ECO:0000256" key="8">
    <source>
        <dbReference type="ARBA" id="ARBA00023296"/>
    </source>
</evidence>
<keyword evidence="8" id="KW-1160">Virus entry into host cell</keyword>
<evidence type="ECO:0000256" key="6">
    <source>
        <dbReference type="ARBA" id="ARBA00023054"/>
    </source>
</evidence>
<keyword evidence="5" id="KW-0946">Virion</keyword>
<evidence type="ECO:0000313" key="10">
    <source>
        <dbReference type="Proteomes" id="UP000108481"/>
    </source>
</evidence>
<evidence type="ECO:0000256" key="3">
    <source>
        <dbReference type="ARBA" id="ARBA00022562"/>
    </source>
</evidence>
<sequence>MDTTFAGVINTAYLTHNMPRWAGAAQNLIGTDLQGRPVLPTNATPDTTPLDLLKQVNRLQKRLRSIENKIALLEAKITA</sequence>
<proteinExistence type="inferred from homology"/>
<dbReference type="Pfam" id="PF03955">
    <property type="entry name" value="Adeno_PIX"/>
    <property type="match status" value="1"/>
</dbReference>
<keyword evidence="4" id="KW-0945">Host-virus interaction</keyword>
<evidence type="ECO:0000256" key="2">
    <source>
        <dbReference type="ARBA" id="ARBA00022561"/>
    </source>
</evidence>
<keyword evidence="6" id="KW-0175">Coiled coil</keyword>
<dbReference type="EMBL" id="KT698852">
    <property type="protein sequence ID" value="AMB43020.1"/>
    <property type="molecule type" value="Genomic_DNA"/>
</dbReference>
<protein>
    <submittedName>
        <fullName evidence="9">IX</fullName>
    </submittedName>
</protein>
<keyword evidence="2" id="KW-0167">Capsid protein</keyword>
<keyword evidence="3" id="KW-1048">Host nucleus</keyword>
<dbReference type="InterPro" id="IPR005641">
    <property type="entry name" value="Hexon_assoc_IX"/>
</dbReference>
<dbReference type="GO" id="GO:0098021">
    <property type="term" value="C:viral capsid, decoration"/>
    <property type="evidence" value="ECO:0007669"/>
    <property type="project" value="UniProtKB-KW"/>
</dbReference>
<reference evidence="9 10" key="1">
    <citation type="submission" date="2015-08" db="EMBL/GenBank/DDBJ databases">
        <title>Isolation and characterization of novel bat adenoviruses with diverse genome sizes, low GC contents or extremely long E3 ORFs.</title>
        <authorList>
            <person name="Tan B."/>
            <person name="Yang X.-L."/>
            <person name="Ge X.-Y."/>
            <person name="Peng C."/>
            <person name="Zhang Y.-Z."/>
            <person name="Zhang L.-B."/>
            <person name="Shi Z.-L."/>
        </authorList>
    </citation>
    <scope>NUCLEOTIDE SEQUENCE [LARGE SCALE GENOMIC DNA]</scope>
    <source>
        <strain evidence="9">WIV13</strain>
    </source>
</reference>
<dbReference type="Proteomes" id="UP000108481">
    <property type="component" value="Segment"/>
</dbReference>
<dbReference type="GO" id="GO:0031423">
    <property type="term" value="F:hexon binding"/>
    <property type="evidence" value="ECO:0007669"/>
    <property type="project" value="InterPro"/>
</dbReference>
<evidence type="ECO:0000256" key="1">
    <source>
        <dbReference type="ARBA" id="ARBA00010950"/>
    </source>
</evidence>
<evidence type="ECO:0000256" key="5">
    <source>
        <dbReference type="ARBA" id="ARBA00022844"/>
    </source>
</evidence>
<dbReference type="GO" id="GO:0046718">
    <property type="term" value="P:symbiont entry into host cell"/>
    <property type="evidence" value="ECO:0007669"/>
    <property type="project" value="UniProtKB-KW"/>
</dbReference>
<name>A0A1B0UHW4_9ADEN</name>